<dbReference type="AlphaFoldDB" id="A0A059D391"/>
<keyword evidence="4" id="KW-0539">Nucleus</keyword>
<sequence>MGTFRSDYRGLACLKQNFLYVPVMALTATTTQSVCKEIPKAVGVPHALALETSFDRLNLEYEVIAKTKEPLKWHGELLKNRFANFCGMVYGLLKSECVDVIKYLNVKCHIKTAYNHAGLVARQRVAVIKNWHTGVVQIVCATIAFEMGIDKPDAGS</sequence>
<dbReference type="Gene3D" id="3.40.50.300">
    <property type="entry name" value="P-loop containing nucleotide triphosphate hydrolases"/>
    <property type="match status" value="2"/>
</dbReference>
<dbReference type="eggNOG" id="KOG0351">
    <property type="taxonomic scope" value="Eukaryota"/>
</dbReference>
<gene>
    <name evidence="8" type="ORF">EUGRSUZ_B02048</name>
</gene>
<proteinExistence type="inferred from homology"/>
<dbReference type="SUPFAM" id="SSF52540">
    <property type="entry name" value="P-loop containing nucleoside triphosphate hydrolases"/>
    <property type="match status" value="1"/>
</dbReference>
<protein>
    <recommendedName>
        <fullName evidence="6">DNA 3'-5' helicase</fullName>
        <ecNumber evidence="6">5.6.2.4</ecNumber>
    </recommendedName>
</protein>
<evidence type="ECO:0000256" key="4">
    <source>
        <dbReference type="ARBA" id="ARBA00023242"/>
    </source>
</evidence>
<accession>A0A059D391</accession>
<comment type="catalytic activity">
    <reaction evidence="5">
        <text>Couples ATP hydrolysis with the unwinding of duplex DNA by translocating in the 3'-5' direction.</text>
        <dbReference type="EC" id="5.6.2.4"/>
    </reaction>
</comment>
<organism evidence="8">
    <name type="scientific">Eucalyptus grandis</name>
    <name type="common">Flooded gum</name>
    <dbReference type="NCBI Taxonomy" id="71139"/>
    <lineage>
        <taxon>Eukaryota</taxon>
        <taxon>Viridiplantae</taxon>
        <taxon>Streptophyta</taxon>
        <taxon>Embryophyta</taxon>
        <taxon>Tracheophyta</taxon>
        <taxon>Spermatophyta</taxon>
        <taxon>Magnoliopsida</taxon>
        <taxon>eudicotyledons</taxon>
        <taxon>Gunneridae</taxon>
        <taxon>Pentapetalae</taxon>
        <taxon>rosids</taxon>
        <taxon>malvids</taxon>
        <taxon>Myrtales</taxon>
        <taxon>Myrtaceae</taxon>
        <taxon>Myrtoideae</taxon>
        <taxon>Eucalypteae</taxon>
        <taxon>Eucalyptus</taxon>
    </lineage>
</organism>
<evidence type="ECO:0000313" key="8">
    <source>
        <dbReference type="EMBL" id="KCW85218.1"/>
    </source>
</evidence>
<name>A0A059D391_EUCGR</name>
<dbReference type="InParanoid" id="A0A059D391"/>
<keyword evidence="2" id="KW-0238">DNA-binding</keyword>
<dbReference type="InterPro" id="IPR001650">
    <property type="entry name" value="Helicase_C-like"/>
</dbReference>
<evidence type="ECO:0000256" key="6">
    <source>
        <dbReference type="ARBA" id="ARBA00034808"/>
    </source>
</evidence>
<evidence type="ECO:0000256" key="3">
    <source>
        <dbReference type="ARBA" id="ARBA00023235"/>
    </source>
</evidence>
<dbReference type="EC" id="5.6.2.4" evidence="6"/>
<feature type="domain" description="Helicase C-terminal" evidence="7">
    <location>
        <begin position="95"/>
        <end position="154"/>
    </location>
</feature>
<evidence type="ECO:0000256" key="1">
    <source>
        <dbReference type="ARBA" id="ARBA00005446"/>
    </source>
</evidence>
<dbReference type="InterPro" id="IPR027417">
    <property type="entry name" value="P-loop_NTPase"/>
</dbReference>
<keyword evidence="3" id="KW-0413">Isomerase</keyword>
<evidence type="ECO:0000259" key="7">
    <source>
        <dbReference type="Pfam" id="PF00271"/>
    </source>
</evidence>
<reference evidence="8" key="1">
    <citation type="submission" date="2013-07" db="EMBL/GenBank/DDBJ databases">
        <title>The genome of Eucalyptus grandis.</title>
        <authorList>
            <person name="Schmutz J."/>
            <person name="Hayes R."/>
            <person name="Myburg A."/>
            <person name="Tuskan G."/>
            <person name="Grattapaglia D."/>
            <person name="Rokhsar D.S."/>
        </authorList>
    </citation>
    <scope>NUCLEOTIDE SEQUENCE</scope>
    <source>
        <tissue evidence="8">Leaf extractions</tissue>
    </source>
</reference>
<dbReference type="EMBL" id="KK198754">
    <property type="protein sequence ID" value="KCW85218.1"/>
    <property type="molecule type" value="Genomic_DNA"/>
</dbReference>
<dbReference type="PANTHER" id="PTHR13710:SF153">
    <property type="entry name" value="RECQ-LIKE DNA HELICASE BLM"/>
    <property type="match status" value="1"/>
</dbReference>
<dbReference type="GO" id="GO:0003677">
    <property type="term" value="F:DNA binding"/>
    <property type="evidence" value="ECO:0007669"/>
    <property type="project" value="UniProtKB-KW"/>
</dbReference>
<evidence type="ECO:0000256" key="5">
    <source>
        <dbReference type="ARBA" id="ARBA00034617"/>
    </source>
</evidence>
<comment type="similarity">
    <text evidence="1">Belongs to the helicase family. RecQ subfamily.</text>
</comment>
<dbReference type="Pfam" id="PF00271">
    <property type="entry name" value="Helicase_C"/>
    <property type="match status" value="1"/>
</dbReference>
<dbReference type="Gramene" id="KCW85218">
    <property type="protein sequence ID" value="KCW85218"/>
    <property type="gene ID" value="EUGRSUZ_B02048"/>
</dbReference>
<dbReference type="STRING" id="71139.A0A059D391"/>
<evidence type="ECO:0000256" key="2">
    <source>
        <dbReference type="ARBA" id="ARBA00023125"/>
    </source>
</evidence>
<dbReference type="OMA" id="CHIKTAY"/>
<dbReference type="GO" id="GO:0043138">
    <property type="term" value="F:3'-5' DNA helicase activity"/>
    <property type="evidence" value="ECO:0007669"/>
    <property type="project" value="UniProtKB-EC"/>
</dbReference>
<dbReference type="PANTHER" id="PTHR13710">
    <property type="entry name" value="DNA HELICASE RECQ FAMILY MEMBER"/>
    <property type="match status" value="1"/>
</dbReference>